<evidence type="ECO:0000256" key="1">
    <source>
        <dbReference type="ARBA" id="ARBA00005381"/>
    </source>
</evidence>
<dbReference type="PANTHER" id="PTHR43081">
    <property type="entry name" value="ADENYLATE CYCLASE, TERMINAL-DIFFERENTIATION SPECIFIC-RELATED"/>
    <property type="match status" value="1"/>
</dbReference>
<feature type="domain" description="Guanylate cyclase" evidence="3">
    <location>
        <begin position="442"/>
        <end position="574"/>
    </location>
</feature>
<dbReference type="InterPro" id="IPR001054">
    <property type="entry name" value="A/G_cyclase"/>
</dbReference>
<gene>
    <name evidence="4" type="ORF">H6G03_12645</name>
</gene>
<dbReference type="AlphaFoldDB" id="A0A926ZH95"/>
<evidence type="ECO:0000313" key="4">
    <source>
        <dbReference type="EMBL" id="MBD2181942.1"/>
    </source>
</evidence>
<proteinExistence type="inferred from homology"/>
<evidence type="ECO:0000259" key="3">
    <source>
        <dbReference type="PROSITE" id="PS50125"/>
    </source>
</evidence>
<dbReference type="Pfam" id="PF05226">
    <property type="entry name" value="CHASE2"/>
    <property type="match status" value="1"/>
</dbReference>
<dbReference type="PANTHER" id="PTHR43081:SF1">
    <property type="entry name" value="ADENYLATE CYCLASE, TERMINAL-DIFFERENTIATION SPECIFIC"/>
    <property type="match status" value="1"/>
</dbReference>
<keyword evidence="2" id="KW-1133">Transmembrane helix</keyword>
<dbReference type="EMBL" id="JACJPW010000028">
    <property type="protein sequence ID" value="MBD2181942.1"/>
    <property type="molecule type" value="Genomic_DNA"/>
</dbReference>
<evidence type="ECO:0000256" key="2">
    <source>
        <dbReference type="SAM" id="Phobius"/>
    </source>
</evidence>
<sequence>MGQFKNFFWQWRGVWITTPLVAVLVILLRLVGLLQSWEWAAFDRYMQLRPQTKVDDRIAIVGIGESDIEKLGTANIPDIVYARLLEKLKARKPRAIGLDIYRNLPEEPGYKELVQVFRSTPNLVGIEKVIGNKAWEIVPPPPELKAKQQVGANDLLEDADRKVRRSFLYVRDRDGKIIWSFAAHLALHYLEKEGIAVKRIAETKYQIGKSIITPFEANDGGYVRSDARGYQIILNYPNGNKHFNTVSLTDVLSDRLPPEWGKDRIILIGKIAESAKDSFFTPYSGGLIDLAAPMTGVEIHAQLVSQMISAALDGKSFFKSWSEISENFWILFWSGLGAILTWRLKNAARVKRFSFLKITALFLAAGVLLGSTYLAFLGGWWIPVVPPLLSFTGSAIAILFYLAHSAAEIRKTFGRYLTDEIVANLLESPEGLKLGGERRKITVIASDLRGFTALSEQLSPEEVVKILNIYLGYMTDVITYYHGTIDKLMGDGILILFGAPTIRENEAERAVACAIAMQLAMQSVNEKLASLGYPEIEMGIGINTGEAVVGNIGSEKRTEYGVIGNQVNLAFRIETFTVGGQIFISESTFSEVKSIVRINGEKEMKMKGVKQPIRVYEVVGIGEPYNLFLPKQEEILFPLHKPIGIQYTIVEGKIVEESLFKGKLVKLSAKGAEVQIDNVEEGFIPPNCTNIKLNILSGRSTEVSKDIYAKVLANSAENGIFYIRFTAKPIHIIPLLEVLSKHTNKV</sequence>
<dbReference type="PROSITE" id="PS50125">
    <property type="entry name" value="GUANYLATE_CYCLASE_2"/>
    <property type="match status" value="1"/>
</dbReference>
<evidence type="ECO:0000313" key="5">
    <source>
        <dbReference type="Proteomes" id="UP000641646"/>
    </source>
</evidence>
<dbReference type="Proteomes" id="UP000641646">
    <property type="component" value="Unassembled WGS sequence"/>
</dbReference>
<dbReference type="InterPro" id="IPR029787">
    <property type="entry name" value="Nucleotide_cyclase"/>
</dbReference>
<accession>A0A926ZH95</accession>
<comment type="similarity">
    <text evidence="1">Belongs to the adenylyl cyclase class-3 family.</text>
</comment>
<dbReference type="CDD" id="cd07302">
    <property type="entry name" value="CHD"/>
    <property type="match status" value="1"/>
</dbReference>
<name>A0A926ZH95_9CYAN</name>
<dbReference type="GO" id="GO:0004016">
    <property type="term" value="F:adenylate cyclase activity"/>
    <property type="evidence" value="ECO:0007669"/>
    <property type="project" value="UniProtKB-ARBA"/>
</dbReference>
<dbReference type="RefSeq" id="WP_190464753.1">
    <property type="nucleotide sequence ID" value="NZ_JACJPW010000028.1"/>
</dbReference>
<keyword evidence="5" id="KW-1185">Reference proteome</keyword>
<organism evidence="4 5">
    <name type="scientific">Aerosakkonema funiforme FACHB-1375</name>
    <dbReference type="NCBI Taxonomy" id="2949571"/>
    <lineage>
        <taxon>Bacteria</taxon>
        <taxon>Bacillati</taxon>
        <taxon>Cyanobacteriota</taxon>
        <taxon>Cyanophyceae</taxon>
        <taxon>Oscillatoriophycideae</taxon>
        <taxon>Aerosakkonematales</taxon>
        <taxon>Aerosakkonemataceae</taxon>
        <taxon>Aerosakkonema</taxon>
    </lineage>
</organism>
<dbReference type="GO" id="GO:0035556">
    <property type="term" value="P:intracellular signal transduction"/>
    <property type="evidence" value="ECO:0007669"/>
    <property type="project" value="InterPro"/>
</dbReference>
<keyword evidence="2" id="KW-0812">Transmembrane</keyword>
<reference evidence="4" key="2">
    <citation type="submission" date="2020-08" db="EMBL/GenBank/DDBJ databases">
        <authorList>
            <person name="Chen M."/>
            <person name="Teng W."/>
            <person name="Zhao L."/>
            <person name="Hu C."/>
            <person name="Zhou Y."/>
            <person name="Han B."/>
            <person name="Song L."/>
            <person name="Shu W."/>
        </authorList>
    </citation>
    <scope>NUCLEOTIDE SEQUENCE</scope>
    <source>
        <strain evidence="4">FACHB-1375</strain>
    </source>
</reference>
<protein>
    <submittedName>
        <fullName evidence="4">Adenylate/guanylate cyclase domain-containing protein</fullName>
    </submittedName>
</protein>
<dbReference type="SUPFAM" id="SSF55073">
    <property type="entry name" value="Nucleotide cyclase"/>
    <property type="match status" value="1"/>
</dbReference>
<keyword evidence="2" id="KW-0472">Membrane</keyword>
<dbReference type="GO" id="GO:0006171">
    <property type="term" value="P:cAMP biosynthetic process"/>
    <property type="evidence" value="ECO:0007669"/>
    <property type="project" value="TreeGrafter"/>
</dbReference>
<reference evidence="4" key="1">
    <citation type="journal article" date="2015" name="ISME J.">
        <title>Draft Genome Sequence of Streptomyces incarnatus NRRL8089, which Produces the Nucleoside Antibiotic Sinefungin.</title>
        <authorList>
            <person name="Oshima K."/>
            <person name="Hattori M."/>
            <person name="Shimizu H."/>
            <person name="Fukuda K."/>
            <person name="Nemoto M."/>
            <person name="Inagaki K."/>
            <person name="Tamura T."/>
        </authorList>
    </citation>
    <scope>NUCLEOTIDE SEQUENCE</scope>
    <source>
        <strain evidence="4">FACHB-1375</strain>
    </source>
</reference>
<dbReference type="Gene3D" id="3.30.70.1230">
    <property type="entry name" value="Nucleotide cyclase"/>
    <property type="match status" value="1"/>
</dbReference>
<feature type="transmembrane region" description="Helical" evidence="2">
    <location>
        <begin position="388"/>
        <end position="407"/>
    </location>
</feature>
<feature type="transmembrane region" description="Helical" evidence="2">
    <location>
        <begin position="356"/>
        <end position="382"/>
    </location>
</feature>
<comment type="caution">
    <text evidence="4">The sequence shown here is derived from an EMBL/GenBank/DDBJ whole genome shotgun (WGS) entry which is preliminary data.</text>
</comment>
<dbReference type="SMART" id="SM00044">
    <property type="entry name" value="CYCc"/>
    <property type="match status" value="1"/>
</dbReference>
<dbReference type="InterPro" id="IPR007890">
    <property type="entry name" value="CHASE2"/>
</dbReference>
<dbReference type="InterPro" id="IPR050697">
    <property type="entry name" value="Adenylyl/Guanylyl_Cyclase_3/4"/>
</dbReference>
<dbReference type="Pfam" id="PF00211">
    <property type="entry name" value="Guanylate_cyc"/>
    <property type="match status" value="1"/>
</dbReference>
<dbReference type="SMART" id="SM01080">
    <property type="entry name" value="CHASE2"/>
    <property type="match status" value="1"/>
</dbReference>